<dbReference type="CDD" id="cd06158">
    <property type="entry name" value="S2P-M50_like_1"/>
    <property type="match status" value="1"/>
</dbReference>
<evidence type="ECO:0000256" key="9">
    <source>
        <dbReference type="ARBA" id="ARBA00022833"/>
    </source>
</evidence>
<keyword evidence="12 13" id="KW-0472">Membrane</keyword>
<dbReference type="InterPro" id="IPR008915">
    <property type="entry name" value="Peptidase_M50"/>
</dbReference>
<accession>A0ABQ5PXM2</accession>
<feature type="transmembrane region" description="Helical" evidence="13">
    <location>
        <begin position="177"/>
        <end position="198"/>
    </location>
</feature>
<dbReference type="Pfam" id="PF02163">
    <property type="entry name" value="Peptidase_M50"/>
    <property type="match status" value="1"/>
</dbReference>
<feature type="transmembrane region" description="Helical" evidence="13">
    <location>
        <begin position="56"/>
        <end position="76"/>
    </location>
</feature>
<keyword evidence="5" id="KW-0645">Protease</keyword>
<keyword evidence="11" id="KW-0482">Metalloprotease</keyword>
<keyword evidence="7" id="KW-0479">Metal-binding</keyword>
<comment type="similarity">
    <text evidence="3">Belongs to the peptidase M50B family.</text>
</comment>
<dbReference type="Proteomes" id="UP001165044">
    <property type="component" value="Unassembled WGS sequence"/>
</dbReference>
<evidence type="ECO:0000256" key="1">
    <source>
        <dbReference type="ARBA" id="ARBA00001947"/>
    </source>
</evidence>
<dbReference type="RefSeq" id="WP_285607636.1">
    <property type="nucleotide sequence ID" value="NZ_BSDC01000001.1"/>
</dbReference>
<reference evidence="15" key="1">
    <citation type="journal article" date="2023" name="Antonie Van Leeuwenhoek">
        <title>Mesoterricola silvestris gen. nov., sp. nov., Mesoterricola sediminis sp. nov., Geothrix oryzae sp. nov., Geothrix edaphica sp. nov., Geothrix rubra sp. nov., and Geothrix limicola sp. nov., six novel members of Acidobacteriota isolated from soils.</title>
        <authorList>
            <person name="Itoh H."/>
            <person name="Sugisawa Y."/>
            <person name="Mise K."/>
            <person name="Xu Z."/>
            <person name="Kuniyasu M."/>
            <person name="Ushijima N."/>
            <person name="Kawano K."/>
            <person name="Kobayashi E."/>
            <person name="Shiratori Y."/>
            <person name="Masuda Y."/>
            <person name="Senoo K."/>
        </authorList>
    </citation>
    <scope>NUCLEOTIDE SEQUENCE</scope>
    <source>
        <strain evidence="15">Red802</strain>
    </source>
</reference>
<keyword evidence="9" id="KW-0862">Zinc</keyword>
<evidence type="ECO:0000256" key="10">
    <source>
        <dbReference type="ARBA" id="ARBA00022989"/>
    </source>
</evidence>
<dbReference type="InterPro" id="IPR052348">
    <property type="entry name" value="Metallopeptidase_M50B"/>
</dbReference>
<evidence type="ECO:0000256" key="5">
    <source>
        <dbReference type="ARBA" id="ARBA00022670"/>
    </source>
</evidence>
<evidence type="ECO:0000256" key="12">
    <source>
        <dbReference type="ARBA" id="ARBA00023136"/>
    </source>
</evidence>
<keyword evidence="10 13" id="KW-1133">Transmembrane helix</keyword>
<evidence type="ECO:0000256" key="11">
    <source>
        <dbReference type="ARBA" id="ARBA00023049"/>
    </source>
</evidence>
<comment type="subcellular location">
    <subcellularLocation>
        <location evidence="2">Cell membrane</location>
        <topology evidence="2">Multi-pass membrane protein</topology>
    </subcellularLocation>
</comment>
<keyword evidence="4" id="KW-1003">Cell membrane</keyword>
<name>A0ABQ5PXM2_9BACT</name>
<evidence type="ECO:0000256" key="6">
    <source>
        <dbReference type="ARBA" id="ARBA00022692"/>
    </source>
</evidence>
<evidence type="ECO:0000313" key="16">
    <source>
        <dbReference type="Proteomes" id="UP001165044"/>
    </source>
</evidence>
<sequence>MFDSISIPTILVSYVALLFSLSVHEASHASMAYWLEDDTAARLGRMTLNPLAHMDLLGTFIFPILGMATGFPFIGWAKPVPVDPRKLTRRFTQRVGYAFVASAGPLSNLIQALIFLGIMFLVVKAVVPVPDMEFRVFARALLAAKVESLQVLQLGTTATLFLALLGRLVLINLGLALFNLLPMGPLDGAGILRGFLPWRWLPKFDRVQPWMGGILIVLALTGLLGYVLGPVFGLLFYGIELIARLVLHF</sequence>
<dbReference type="PANTHER" id="PTHR35864">
    <property type="entry name" value="ZINC METALLOPROTEASE MJ0611-RELATED"/>
    <property type="match status" value="1"/>
</dbReference>
<keyword evidence="6 13" id="KW-0812">Transmembrane</keyword>
<keyword evidence="8" id="KW-0378">Hydrolase</keyword>
<gene>
    <name evidence="15" type="ORF">GETHED_12830</name>
</gene>
<comment type="cofactor">
    <cofactor evidence="1">
        <name>Zn(2+)</name>
        <dbReference type="ChEBI" id="CHEBI:29105"/>
    </cofactor>
</comment>
<proteinExistence type="inferred from homology"/>
<evidence type="ECO:0000256" key="3">
    <source>
        <dbReference type="ARBA" id="ARBA00007931"/>
    </source>
</evidence>
<feature type="transmembrane region" description="Helical" evidence="13">
    <location>
        <begin position="210"/>
        <end position="239"/>
    </location>
</feature>
<evidence type="ECO:0000313" key="15">
    <source>
        <dbReference type="EMBL" id="GLH66919.1"/>
    </source>
</evidence>
<dbReference type="EMBL" id="BSDC01000001">
    <property type="protein sequence ID" value="GLH66919.1"/>
    <property type="molecule type" value="Genomic_DNA"/>
</dbReference>
<evidence type="ECO:0000259" key="14">
    <source>
        <dbReference type="Pfam" id="PF02163"/>
    </source>
</evidence>
<protein>
    <submittedName>
        <fullName evidence="15">Peptidase M50</fullName>
    </submittedName>
</protein>
<feature type="domain" description="Peptidase M50" evidence="14">
    <location>
        <begin position="15"/>
        <end position="214"/>
    </location>
</feature>
<evidence type="ECO:0000256" key="4">
    <source>
        <dbReference type="ARBA" id="ARBA00022475"/>
    </source>
</evidence>
<evidence type="ECO:0000256" key="2">
    <source>
        <dbReference type="ARBA" id="ARBA00004651"/>
    </source>
</evidence>
<feature type="transmembrane region" description="Helical" evidence="13">
    <location>
        <begin position="151"/>
        <end position="170"/>
    </location>
</feature>
<dbReference type="PANTHER" id="PTHR35864:SF1">
    <property type="entry name" value="ZINC METALLOPROTEASE YWHC-RELATED"/>
    <property type="match status" value="1"/>
</dbReference>
<evidence type="ECO:0000256" key="7">
    <source>
        <dbReference type="ARBA" id="ARBA00022723"/>
    </source>
</evidence>
<keyword evidence="16" id="KW-1185">Reference proteome</keyword>
<evidence type="ECO:0000256" key="13">
    <source>
        <dbReference type="SAM" id="Phobius"/>
    </source>
</evidence>
<comment type="caution">
    <text evidence="15">The sequence shown here is derived from an EMBL/GenBank/DDBJ whole genome shotgun (WGS) entry which is preliminary data.</text>
</comment>
<feature type="transmembrane region" description="Helical" evidence="13">
    <location>
        <begin position="97"/>
        <end position="123"/>
    </location>
</feature>
<evidence type="ECO:0000256" key="8">
    <source>
        <dbReference type="ARBA" id="ARBA00022801"/>
    </source>
</evidence>
<dbReference type="InterPro" id="IPR044537">
    <property type="entry name" value="Rip2-like"/>
</dbReference>
<organism evidence="15 16">
    <name type="scientific">Geothrix edaphica</name>
    <dbReference type="NCBI Taxonomy" id="2927976"/>
    <lineage>
        <taxon>Bacteria</taxon>
        <taxon>Pseudomonadati</taxon>
        <taxon>Acidobacteriota</taxon>
        <taxon>Holophagae</taxon>
        <taxon>Holophagales</taxon>
        <taxon>Holophagaceae</taxon>
        <taxon>Geothrix</taxon>
    </lineage>
</organism>